<evidence type="ECO:0000256" key="2">
    <source>
        <dbReference type="SAM" id="Phobius"/>
    </source>
</evidence>
<dbReference type="Pfam" id="PF04977">
    <property type="entry name" value="DivIC"/>
    <property type="match status" value="1"/>
</dbReference>
<comment type="caution">
    <text evidence="3">The sequence shown here is derived from an EMBL/GenBank/DDBJ whole genome shotgun (WGS) entry which is preliminary data.</text>
</comment>
<proteinExistence type="predicted"/>
<feature type="region of interest" description="Disordered" evidence="1">
    <location>
        <begin position="141"/>
        <end position="169"/>
    </location>
</feature>
<dbReference type="EMBL" id="BAABAB010000050">
    <property type="protein sequence ID" value="GAA3640219.1"/>
    <property type="molecule type" value="Genomic_DNA"/>
</dbReference>
<keyword evidence="2" id="KW-0812">Transmembrane</keyword>
<keyword evidence="2" id="KW-1133">Transmembrane helix</keyword>
<evidence type="ECO:0000313" key="3">
    <source>
        <dbReference type="EMBL" id="GAA3640219.1"/>
    </source>
</evidence>
<feature type="transmembrane region" description="Helical" evidence="2">
    <location>
        <begin position="29"/>
        <end position="51"/>
    </location>
</feature>
<accession>A0ABP7ATF3</accession>
<feature type="compositionally biased region" description="Polar residues" evidence="1">
    <location>
        <begin position="159"/>
        <end position="169"/>
    </location>
</feature>
<dbReference type="InterPro" id="IPR007060">
    <property type="entry name" value="FtsL/DivIC"/>
</dbReference>
<name>A0ABP7ATF3_9ACTN</name>
<sequence length="169" mass="17917">MPSAGEPSAAAAKKRKAPRVPRANLTGRAIALAVVILVLVISYASSLRVYFAQAHEIAATKVEIAQRQQAIEDLQAERARWDNPDYVRAQARERLGWVVPGEIGYRVVDANGNPVGGGEEIEGGSSGVAPPSKTAWWTKLEQSVKSADQPAPVEKSGPPTVTVQTKPGG</sequence>
<protein>
    <recommendedName>
        <fullName evidence="5">Cell division protein FtsB</fullName>
    </recommendedName>
</protein>
<evidence type="ECO:0000256" key="1">
    <source>
        <dbReference type="SAM" id="MobiDB-lite"/>
    </source>
</evidence>
<gene>
    <name evidence="3" type="ORF">GCM10022236_48540</name>
</gene>
<keyword evidence="2" id="KW-0472">Membrane</keyword>
<keyword evidence="4" id="KW-1185">Reference proteome</keyword>
<dbReference type="Proteomes" id="UP001501490">
    <property type="component" value="Unassembled WGS sequence"/>
</dbReference>
<evidence type="ECO:0008006" key="5">
    <source>
        <dbReference type="Google" id="ProtNLM"/>
    </source>
</evidence>
<organism evidence="3 4">
    <name type="scientific">Microlunatus ginsengisoli</name>
    <dbReference type="NCBI Taxonomy" id="363863"/>
    <lineage>
        <taxon>Bacteria</taxon>
        <taxon>Bacillati</taxon>
        <taxon>Actinomycetota</taxon>
        <taxon>Actinomycetes</taxon>
        <taxon>Propionibacteriales</taxon>
        <taxon>Propionibacteriaceae</taxon>
        <taxon>Microlunatus</taxon>
    </lineage>
</organism>
<evidence type="ECO:0000313" key="4">
    <source>
        <dbReference type="Proteomes" id="UP001501490"/>
    </source>
</evidence>
<reference evidence="4" key="1">
    <citation type="journal article" date="2019" name="Int. J. Syst. Evol. Microbiol.">
        <title>The Global Catalogue of Microorganisms (GCM) 10K type strain sequencing project: providing services to taxonomists for standard genome sequencing and annotation.</title>
        <authorList>
            <consortium name="The Broad Institute Genomics Platform"/>
            <consortium name="The Broad Institute Genome Sequencing Center for Infectious Disease"/>
            <person name="Wu L."/>
            <person name="Ma J."/>
        </authorList>
    </citation>
    <scope>NUCLEOTIDE SEQUENCE [LARGE SCALE GENOMIC DNA]</scope>
    <source>
        <strain evidence="4">JCM 16929</strain>
    </source>
</reference>